<proteinExistence type="predicted"/>
<keyword evidence="3" id="KW-1185">Reference proteome</keyword>
<dbReference type="PANTHER" id="PTHR46601">
    <property type="entry name" value="ULP_PROTEASE DOMAIN-CONTAINING PROTEIN"/>
    <property type="match status" value="1"/>
</dbReference>
<feature type="region of interest" description="Disordered" evidence="1">
    <location>
        <begin position="1"/>
        <end position="28"/>
    </location>
</feature>
<feature type="compositionally biased region" description="Basic residues" evidence="1">
    <location>
        <begin position="61"/>
        <end position="70"/>
    </location>
</feature>
<reference evidence="2" key="1">
    <citation type="submission" date="2022-03" db="EMBL/GenBank/DDBJ databases">
        <authorList>
            <person name="Tunstrom K."/>
        </authorList>
    </citation>
    <scope>NUCLEOTIDE SEQUENCE</scope>
</reference>
<dbReference type="PANTHER" id="PTHR46601:SF1">
    <property type="entry name" value="ADF-H DOMAIN-CONTAINING PROTEIN"/>
    <property type="match status" value="1"/>
</dbReference>
<evidence type="ECO:0000313" key="2">
    <source>
        <dbReference type="EMBL" id="CAH2085774.1"/>
    </source>
</evidence>
<feature type="compositionally biased region" description="Low complexity" evidence="1">
    <location>
        <begin position="94"/>
        <end position="108"/>
    </location>
</feature>
<name>A0AAU9TDS8_EUPED</name>
<feature type="region of interest" description="Disordered" evidence="1">
    <location>
        <begin position="61"/>
        <end position="118"/>
    </location>
</feature>
<comment type="caution">
    <text evidence="2">The sequence shown here is derived from an EMBL/GenBank/DDBJ whole genome shotgun (WGS) entry which is preliminary data.</text>
</comment>
<organism evidence="2 3">
    <name type="scientific">Euphydryas editha</name>
    <name type="common">Edith's checkerspot</name>
    <dbReference type="NCBI Taxonomy" id="104508"/>
    <lineage>
        <taxon>Eukaryota</taxon>
        <taxon>Metazoa</taxon>
        <taxon>Ecdysozoa</taxon>
        <taxon>Arthropoda</taxon>
        <taxon>Hexapoda</taxon>
        <taxon>Insecta</taxon>
        <taxon>Pterygota</taxon>
        <taxon>Neoptera</taxon>
        <taxon>Endopterygota</taxon>
        <taxon>Lepidoptera</taxon>
        <taxon>Glossata</taxon>
        <taxon>Ditrysia</taxon>
        <taxon>Papilionoidea</taxon>
        <taxon>Nymphalidae</taxon>
        <taxon>Nymphalinae</taxon>
        <taxon>Euphydryas</taxon>
    </lineage>
</organism>
<evidence type="ECO:0000256" key="1">
    <source>
        <dbReference type="SAM" id="MobiDB-lite"/>
    </source>
</evidence>
<dbReference type="AlphaFoldDB" id="A0AAU9TDS8"/>
<protein>
    <submittedName>
        <fullName evidence="2">Uncharacterized protein</fullName>
    </submittedName>
</protein>
<evidence type="ECO:0000313" key="3">
    <source>
        <dbReference type="Proteomes" id="UP001153954"/>
    </source>
</evidence>
<accession>A0AAU9TDS8</accession>
<dbReference type="EMBL" id="CAKOGL010000004">
    <property type="protein sequence ID" value="CAH2085774.1"/>
    <property type="molecule type" value="Genomic_DNA"/>
</dbReference>
<sequence length="364" mass="42465">MAKKKTLTPAERQRRCREKRKNDPEKVAEIKRKDLERYHARKKLVADMSIREHRIKKRIWQERNKKRREKKQMLKEVRLGTPTQSPTPETPRMTPSATATPSATPTPSEVSIRSSRGRSYFPKHRPFYVKPPTLHGRNTCLYYDKSNQTEIVDLRQWIRKSEVVEKAEKKVKITKNVPVTEKLTIKQVIYKFESELQNFKTHIHNIRHQYKAYRQCIDGLTESEVALHINFSENYACKYHSKVQSHHFGASRNQITLHTAVMYHFSAEAQKKQVTLYCTESPNQNHGPSAIWAHLHPILSELKAKHPNVTTVHFFSDGPATQYKQKINFYLMAGFSKNTGFTKYPGISLNQGMEKELPMVLEGQ</sequence>
<gene>
    <name evidence="2" type="ORF">EEDITHA_LOCUS2217</name>
</gene>
<dbReference type="Proteomes" id="UP001153954">
    <property type="component" value="Unassembled WGS sequence"/>
</dbReference>